<dbReference type="PANTHER" id="PTHR33127:SF77">
    <property type="entry name" value="F-BOX DOMAIN-CONTAINING PROTEIN"/>
    <property type="match status" value="1"/>
</dbReference>
<dbReference type="EMBL" id="CM027681">
    <property type="protein sequence ID" value="KAG0543581.1"/>
    <property type="molecule type" value="Genomic_DNA"/>
</dbReference>
<dbReference type="PANTHER" id="PTHR33127">
    <property type="entry name" value="TRANSMEMBRANE PROTEIN"/>
    <property type="match status" value="1"/>
</dbReference>
<dbReference type="Proteomes" id="UP000807115">
    <property type="component" value="Chromosome 2"/>
</dbReference>
<dbReference type="OrthoDB" id="651482at2759"/>
<dbReference type="AlphaFoldDB" id="A0A921UW16"/>
<sequence>MEEAATSPTAVVRGCWSSLPADLLRDILARLPWSSHSHPSFAATCAHWRSAVAPFYPAWITPVLLSAADVGSTNLRFYSPYYHKNFQLDETLESPNARICCANGRHLILYQSVADKNVVVDANLVTGDIYDFYLPESTRFHFVAVYDGGAGKQQVMFGVHAHVLLQAARSLRPPNGQGWSAWEFSELDPEGPELAVSPRTNPVLHHGLLYLLGVDGKLAVHDDSRHSEGFQLLDMPAGFGFQCDDDESHLFESDEGELMAVLIGRRRGSPVQVVRLNERSMEWEKVESLKGRALFTGTLTTVMVKTGVKWMQDKIFVPRLHEWPETIHADLVDREGELAFVPKSTAAAQGRRAACGKGIWTCALPPQESSVFWETINVDYSIWVDLRN</sequence>
<dbReference type="OMA" id="TCAHWRS"/>
<reference evidence="2" key="2">
    <citation type="submission" date="2020-10" db="EMBL/GenBank/DDBJ databases">
        <authorList>
            <person name="Cooper E.A."/>
            <person name="Brenton Z.W."/>
            <person name="Flinn B.S."/>
            <person name="Jenkins J."/>
            <person name="Shu S."/>
            <person name="Flowers D."/>
            <person name="Luo F."/>
            <person name="Wang Y."/>
            <person name="Xia P."/>
            <person name="Barry K."/>
            <person name="Daum C."/>
            <person name="Lipzen A."/>
            <person name="Yoshinaga Y."/>
            <person name="Schmutz J."/>
            <person name="Saski C."/>
            <person name="Vermerris W."/>
            <person name="Kresovich S."/>
        </authorList>
    </citation>
    <scope>NUCLEOTIDE SEQUENCE</scope>
</reference>
<protein>
    <recommendedName>
        <fullName evidence="1">KIB1-4 beta-propeller domain-containing protein</fullName>
    </recommendedName>
</protein>
<gene>
    <name evidence="2" type="ORF">BDA96_02G202400</name>
</gene>
<dbReference type="InterPro" id="IPR036047">
    <property type="entry name" value="F-box-like_dom_sf"/>
</dbReference>
<dbReference type="InterPro" id="IPR005174">
    <property type="entry name" value="KIB1-4_b-propeller"/>
</dbReference>
<comment type="caution">
    <text evidence="2">The sequence shown here is derived from an EMBL/GenBank/DDBJ whole genome shotgun (WGS) entry which is preliminary data.</text>
</comment>
<evidence type="ECO:0000313" key="3">
    <source>
        <dbReference type="Proteomes" id="UP000807115"/>
    </source>
</evidence>
<organism evidence="2 3">
    <name type="scientific">Sorghum bicolor</name>
    <name type="common">Sorghum</name>
    <name type="synonym">Sorghum vulgare</name>
    <dbReference type="NCBI Taxonomy" id="4558"/>
    <lineage>
        <taxon>Eukaryota</taxon>
        <taxon>Viridiplantae</taxon>
        <taxon>Streptophyta</taxon>
        <taxon>Embryophyta</taxon>
        <taxon>Tracheophyta</taxon>
        <taxon>Spermatophyta</taxon>
        <taxon>Magnoliopsida</taxon>
        <taxon>Liliopsida</taxon>
        <taxon>Poales</taxon>
        <taxon>Poaceae</taxon>
        <taxon>PACMAD clade</taxon>
        <taxon>Panicoideae</taxon>
        <taxon>Andropogonodae</taxon>
        <taxon>Andropogoneae</taxon>
        <taxon>Sorghinae</taxon>
        <taxon>Sorghum</taxon>
    </lineage>
</organism>
<evidence type="ECO:0000259" key="1">
    <source>
        <dbReference type="Pfam" id="PF03478"/>
    </source>
</evidence>
<proteinExistence type="predicted"/>
<feature type="domain" description="KIB1-4 beta-propeller" evidence="1">
    <location>
        <begin position="94"/>
        <end position="317"/>
    </location>
</feature>
<dbReference type="Gramene" id="EER96694">
    <property type="protein sequence ID" value="EER96694"/>
    <property type="gene ID" value="SORBI_3002G191900"/>
</dbReference>
<reference evidence="2" key="1">
    <citation type="journal article" date="2019" name="BMC Genomics">
        <title>A new reference genome for Sorghum bicolor reveals high levels of sequence similarity between sweet and grain genotypes: implications for the genetics of sugar metabolism.</title>
        <authorList>
            <person name="Cooper E.A."/>
            <person name="Brenton Z.W."/>
            <person name="Flinn B.S."/>
            <person name="Jenkins J."/>
            <person name="Shu S."/>
            <person name="Flowers D."/>
            <person name="Luo F."/>
            <person name="Wang Y."/>
            <person name="Xia P."/>
            <person name="Barry K."/>
            <person name="Daum C."/>
            <person name="Lipzen A."/>
            <person name="Yoshinaga Y."/>
            <person name="Schmutz J."/>
            <person name="Saski C."/>
            <person name="Vermerris W."/>
            <person name="Kresovich S."/>
        </authorList>
    </citation>
    <scope>NUCLEOTIDE SEQUENCE</scope>
</reference>
<evidence type="ECO:0000313" key="2">
    <source>
        <dbReference type="EMBL" id="KAG0543581.1"/>
    </source>
</evidence>
<accession>A0A921UW16</accession>
<dbReference type="Pfam" id="PF03478">
    <property type="entry name" value="Beta-prop_KIB1-4"/>
    <property type="match status" value="1"/>
</dbReference>
<dbReference type="KEGG" id="sbi:8055783"/>
<name>A0A921UW16_SORBI</name>
<dbReference type="SUPFAM" id="SSF81383">
    <property type="entry name" value="F-box domain"/>
    <property type="match status" value="1"/>
</dbReference>